<dbReference type="STRING" id="2094558.A0A314Z5L0"/>
<evidence type="ECO:0000256" key="2">
    <source>
        <dbReference type="ARBA" id="ARBA00022801"/>
    </source>
</evidence>
<keyword evidence="2" id="KW-0378">Hydrolase</keyword>
<dbReference type="Pfam" id="PF00232">
    <property type="entry name" value="Glyco_hydro_1"/>
    <property type="match status" value="1"/>
</dbReference>
<comment type="caution">
    <text evidence="5">The sequence shown here is derived from an EMBL/GenBank/DDBJ whole genome shotgun (WGS) entry which is preliminary data.</text>
</comment>
<evidence type="ECO:0000256" key="3">
    <source>
        <dbReference type="ARBA" id="ARBA00023295"/>
    </source>
</evidence>
<dbReference type="EMBL" id="PJQY01000283">
    <property type="protein sequence ID" value="PQQ13833.1"/>
    <property type="molecule type" value="Genomic_DNA"/>
</dbReference>
<sequence length="111" mass="12694">MRVVLDGMMEETSVVHHLSVWMTKAWIRKKIDDGSNGDVAVDQYHRYKEDVAMMKDMGLDSYRFSISWSRILPKGTLSGGINKKGIEYYNNLTNELLRNGDTTTNLNPPNI</sequence>
<protein>
    <submittedName>
        <fullName evidence="5">Beta-glucosidase 12-like</fullName>
    </submittedName>
</protein>
<dbReference type="Gene3D" id="3.20.20.80">
    <property type="entry name" value="Glycosidases"/>
    <property type="match status" value="1"/>
</dbReference>
<evidence type="ECO:0000313" key="5">
    <source>
        <dbReference type="EMBL" id="PQQ13833.1"/>
    </source>
</evidence>
<dbReference type="SUPFAM" id="SSF51445">
    <property type="entry name" value="(Trans)glycosidases"/>
    <property type="match status" value="1"/>
</dbReference>
<dbReference type="AlphaFoldDB" id="A0A314Z5L0"/>
<dbReference type="GO" id="GO:0005975">
    <property type="term" value="P:carbohydrate metabolic process"/>
    <property type="evidence" value="ECO:0007669"/>
    <property type="project" value="InterPro"/>
</dbReference>
<dbReference type="Proteomes" id="UP000250321">
    <property type="component" value="Unassembled WGS sequence"/>
</dbReference>
<name>A0A314Z5L0_PRUYE</name>
<dbReference type="GO" id="GO:0008422">
    <property type="term" value="F:beta-glucosidase activity"/>
    <property type="evidence" value="ECO:0007669"/>
    <property type="project" value="TreeGrafter"/>
</dbReference>
<evidence type="ECO:0000256" key="4">
    <source>
        <dbReference type="RuleBase" id="RU003690"/>
    </source>
</evidence>
<dbReference type="InterPro" id="IPR017853">
    <property type="entry name" value="GH"/>
</dbReference>
<evidence type="ECO:0000256" key="1">
    <source>
        <dbReference type="ARBA" id="ARBA00010838"/>
    </source>
</evidence>
<dbReference type="PANTHER" id="PTHR10353:SF137">
    <property type="entry name" value="MYROSINASE 3-RELATED"/>
    <property type="match status" value="1"/>
</dbReference>
<dbReference type="PANTHER" id="PTHR10353">
    <property type="entry name" value="GLYCOSYL HYDROLASE"/>
    <property type="match status" value="1"/>
</dbReference>
<keyword evidence="3" id="KW-0326">Glycosidase</keyword>
<reference evidence="5 6" key="1">
    <citation type="submission" date="2018-02" db="EMBL/GenBank/DDBJ databases">
        <title>Draft genome of wild Prunus yedoensis var. nudiflora.</title>
        <authorList>
            <person name="Baek S."/>
            <person name="Kim J.-H."/>
            <person name="Choi K."/>
            <person name="Kim G.-B."/>
            <person name="Cho A."/>
            <person name="Jang H."/>
            <person name="Shin C.-H."/>
            <person name="Yu H.-J."/>
            <person name="Mun J.-H."/>
        </authorList>
    </citation>
    <scope>NUCLEOTIDE SEQUENCE [LARGE SCALE GENOMIC DNA]</scope>
    <source>
        <strain evidence="6">cv. Jeju island</strain>
        <tissue evidence="5">Leaf</tissue>
    </source>
</reference>
<comment type="similarity">
    <text evidence="1 4">Belongs to the glycosyl hydrolase 1 family.</text>
</comment>
<dbReference type="InterPro" id="IPR001360">
    <property type="entry name" value="Glyco_hydro_1"/>
</dbReference>
<accession>A0A314Z5L0</accession>
<gene>
    <name evidence="5" type="ORF">Pyn_33660</name>
</gene>
<proteinExistence type="inferred from homology"/>
<dbReference type="OrthoDB" id="65569at2759"/>
<keyword evidence="6" id="KW-1185">Reference proteome</keyword>
<evidence type="ECO:0000313" key="6">
    <source>
        <dbReference type="Proteomes" id="UP000250321"/>
    </source>
</evidence>
<organism evidence="5 6">
    <name type="scientific">Prunus yedoensis var. nudiflora</name>
    <dbReference type="NCBI Taxonomy" id="2094558"/>
    <lineage>
        <taxon>Eukaryota</taxon>
        <taxon>Viridiplantae</taxon>
        <taxon>Streptophyta</taxon>
        <taxon>Embryophyta</taxon>
        <taxon>Tracheophyta</taxon>
        <taxon>Spermatophyta</taxon>
        <taxon>Magnoliopsida</taxon>
        <taxon>eudicotyledons</taxon>
        <taxon>Gunneridae</taxon>
        <taxon>Pentapetalae</taxon>
        <taxon>rosids</taxon>
        <taxon>fabids</taxon>
        <taxon>Rosales</taxon>
        <taxon>Rosaceae</taxon>
        <taxon>Amygdaloideae</taxon>
        <taxon>Amygdaleae</taxon>
        <taxon>Prunus</taxon>
    </lineage>
</organism>